<evidence type="ECO:0000313" key="2">
    <source>
        <dbReference type="EMBL" id="KAJ5269687.1"/>
    </source>
</evidence>
<feature type="region of interest" description="Disordered" evidence="1">
    <location>
        <begin position="1"/>
        <end position="29"/>
    </location>
</feature>
<name>A0ABQ8WI75_PENCH</name>
<gene>
    <name evidence="2" type="ORF">N7505_005445</name>
</gene>
<evidence type="ECO:0000313" key="3">
    <source>
        <dbReference type="Proteomes" id="UP001220256"/>
    </source>
</evidence>
<protein>
    <submittedName>
        <fullName evidence="2">Uncharacterized protein</fullName>
    </submittedName>
</protein>
<sequence length="157" mass="17242">MVASKESPGKESALRDMGNGPEKATSSHLDFRHAIVSELNCQWESVTEGRTHVAEAKHTETATKHNTADSSPTHKPKSKTGPDHSNVIRLRVPMSFGGKGRAQDKLIMCRLVGLLVGFPFQPSSVCQECYDSNHDDENDYEDKHHPAVPVRPVALMA</sequence>
<dbReference type="Proteomes" id="UP001220256">
    <property type="component" value="Unassembled WGS sequence"/>
</dbReference>
<evidence type="ECO:0000256" key="1">
    <source>
        <dbReference type="SAM" id="MobiDB-lite"/>
    </source>
</evidence>
<keyword evidence="3" id="KW-1185">Reference proteome</keyword>
<reference evidence="2 3" key="1">
    <citation type="journal article" date="2023" name="IMA Fungus">
        <title>Comparative genomic study of the Penicillium genus elucidates a diverse pangenome and 15 lateral gene transfer events.</title>
        <authorList>
            <person name="Petersen C."/>
            <person name="Sorensen T."/>
            <person name="Nielsen M.R."/>
            <person name="Sondergaard T.E."/>
            <person name="Sorensen J.L."/>
            <person name="Fitzpatrick D.A."/>
            <person name="Frisvad J.C."/>
            <person name="Nielsen K.L."/>
        </authorList>
    </citation>
    <scope>NUCLEOTIDE SEQUENCE [LARGE SCALE GENOMIC DNA]</scope>
    <source>
        <strain evidence="2 3">IBT 3361</strain>
    </source>
</reference>
<organism evidence="2 3">
    <name type="scientific">Penicillium chrysogenum</name>
    <name type="common">Penicillium notatum</name>
    <dbReference type="NCBI Taxonomy" id="5076"/>
    <lineage>
        <taxon>Eukaryota</taxon>
        <taxon>Fungi</taxon>
        <taxon>Dikarya</taxon>
        <taxon>Ascomycota</taxon>
        <taxon>Pezizomycotina</taxon>
        <taxon>Eurotiomycetes</taxon>
        <taxon>Eurotiomycetidae</taxon>
        <taxon>Eurotiales</taxon>
        <taxon>Aspergillaceae</taxon>
        <taxon>Penicillium</taxon>
        <taxon>Penicillium chrysogenum species complex</taxon>
    </lineage>
</organism>
<accession>A0ABQ8WI75</accession>
<comment type="caution">
    <text evidence="2">The sequence shown here is derived from an EMBL/GenBank/DDBJ whole genome shotgun (WGS) entry which is preliminary data.</text>
</comment>
<feature type="region of interest" description="Disordered" evidence="1">
    <location>
        <begin position="50"/>
        <end position="86"/>
    </location>
</feature>
<proteinExistence type="predicted"/>
<feature type="compositionally biased region" description="Basic and acidic residues" evidence="1">
    <location>
        <begin position="50"/>
        <end position="67"/>
    </location>
</feature>
<dbReference type="EMBL" id="JAPVEB010000003">
    <property type="protein sequence ID" value="KAJ5269687.1"/>
    <property type="molecule type" value="Genomic_DNA"/>
</dbReference>